<proteinExistence type="predicted"/>
<feature type="non-terminal residue" evidence="1">
    <location>
        <position position="1"/>
    </location>
</feature>
<accession>A0A1Q3BXW3</accession>
<dbReference type="EMBL" id="BDDD01001042">
    <property type="protein sequence ID" value="GAV72840.1"/>
    <property type="molecule type" value="Genomic_DNA"/>
</dbReference>
<dbReference type="Proteomes" id="UP000187406">
    <property type="component" value="Unassembled WGS sequence"/>
</dbReference>
<evidence type="ECO:0000313" key="2">
    <source>
        <dbReference type="Proteomes" id="UP000187406"/>
    </source>
</evidence>
<comment type="caution">
    <text evidence="1">The sequence shown here is derived from an EMBL/GenBank/DDBJ whole genome shotgun (WGS) entry which is preliminary data.</text>
</comment>
<name>A0A1Q3BXW3_CEPFO</name>
<dbReference type="AlphaFoldDB" id="A0A1Q3BXW3"/>
<evidence type="ECO:0000313" key="1">
    <source>
        <dbReference type="EMBL" id="GAV72840.1"/>
    </source>
</evidence>
<reference evidence="2" key="1">
    <citation type="submission" date="2016-04" db="EMBL/GenBank/DDBJ databases">
        <title>Cephalotus genome sequencing.</title>
        <authorList>
            <person name="Fukushima K."/>
            <person name="Hasebe M."/>
            <person name="Fang X."/>
        </authorList>
    </citation>
    <scope>NUCLEOTIDE SEQUENCE [LARGE SCALE GENOMIC DNA]</scope>
    <source>
        <strain evidence="2">cv. St1</strain>
    </source>
</reference>
<dbReference type="InParanoid" id="A0A1Q3BXW3"/>
<sequence>TIIVSFGSSIYLSSRELSFSFFPSLLTVKEKTFFAFVRKCFTFLNNMLTSPSDYDFENEVHKRCSHLPPLRLLAAHHSLSLHLKFLFPLFFYFSLSISHICLMIQDY</sequence>
<organism evidence="1 2">
    <name type="scientific">Cephalotus follicularis</name>
    <name type="common">Albany pitcher plant</name>
    <dbReference type="NCBI Taxonomy" id="3775"/>
    <lineage>
        <taxon>Eukaryota</taxon>
        <taxon>Viridiplantae</taxon>
        <taxon>Streptophyta</taxon>
        <taxon>Embryophyta</taxon>
        <taxon>Tracheophyta</taxon>
        <taxon>Spermatophyta</taxon>
        <taxon>Magnoliopsida</taxon>
        <taxon>eudicotyledons</taxon>
        <taxon>Gunneridae</taxon>
        <taxon>Pentapetalae</taxon>
        <taxon>rosids</taxon>
        <taxon>fabids</taxon>
        <taxon>Oxalidales</taxon>
        <taxon>Cephalotaceae</taxon>
        <taxon>Cephalotus</taxon>
    </lineage>
</organism>
<protein>
    <submittedName>
        <fullName evidence="1">Uncharacterized protein</fullName>
    </submittedName>
</protein>
<keyword evidence="2" id="KW-1185">Reference proteome</keyword>
<gene>
    <name evidence="1" type="ORF">CFOL_v3_16328</name>
</gene>